<name>A0A926VIG3_9CYAN</name>
<evidence type="ECO:0000256" key="2">
    <source>
        <dbReference type="ARBA" id="ARBA00022475"/>
    </source>
</evidence>
<comment type="subcellular location">
    <subcellularLocation>
        <location evidence="1">Cell membrane</location>
        <topology evidence="1">Multi-pass membrane protein</topology>
    </subcellularLocation>
</comment>
<evidence type="ECO:0000256" key="5">
    <source>
        <dbReference type="ARBA" id="ARBA00023136"/>
    </source>
</evidence>
<dbReference type="PANTHER" id="PTHR30086:SF20">
    <property type="entry name" value="ARGININE EXPORTER PROTEIN ARGO-RELATED"/>
    <property type="match status" value="1"/>
</dbReference>
<evidence type="ECO:0000256" key="6">
    <source>
        <dbReference type="SAM" id="Phobius"/>
    </source>
</evidence>
<feature type="transmembrane region" description="Helical" evidence="6">
    <location>
        <begin position="151"/>
        <end position="175"/>
    </location>
</feature>
<feature type="transmembrane region" description="Helical" evidence="6">
    <location>
        <begin position="187"/>
        <end position="208"/>
    </location>
</feature>
<dbReference type="AlphaFoldDB" id="A0A926VIG3"/>
<keyword evidence="8" id="KW-1185">Reference proteome</keyword>
<dbReference type="GO" id="GO:0005886">
    <property type="term" value="C:plasma membrane"/>
    <property type="evidence" value="ECO:0007669"/>
    <property type="project" value="UniProtKB-SubCell"/>
</dbReference>
<comment type="caution">
    <text evidence="7">The sequence shown here is derived from an EMBL/GenBank/DDBJ whole genome shotgun (WGS) entry which is preliminary data.</text>
</comment>
<keyword evidence="3 6" id="KW-0812">Transmembrane</keyword>
<keyword evidence="4 6" id="KW-1133">Transmembrane helix</keyword>
<dbReference type="GO" id="GO:0015171">
    <property type="term" value="F:amino acid transmembrane transporter activity"/>
    <property type="evidence" value="ECO:0007669"/>
    <property type="project" value="TreeGrafter"/>
</dbReference>
<dbReference type="Proteomes" id="UP000641646">
    <property type="component" value="Unassembled WGS sequence"/>
</dbReference>
<feature type="transmembrane region" description="Helical" evidence="6">
    <location>
        <begin position="75"/>
        <end position="92"/>
    </location>
</feature>
<sequence>MPESSLAVFLSGFTLFAGLAVAIGPQNAYVLRQGLKRQHILATASICFLCDATLISIGTIGFGTLSLKIPELTQIIVWAGVVFLLFFGLHSFKSALNPTQIDINSQESESTNFWSNILTTMALSLLNPHVYLDTIVLVGGFATRYTESQRIFFALGASLASFFWFFTLAYGAAWLTPLFQRPLAWRILDTIIGCIIWFIAISILFSTINYSF</sequence>
<reference evidence="7" key="1">
    <citation type="journal article" date="2015" name="ISME J.">
        <title>Draft Genome Sequence of Streptomyces incarnatus NRRL8089, which Produces the Nucleoside Antibiotic Sinefungin.</title>
        <authorList>
            <person name="Oshima K."/>
            <person name="Hattori M."/>
            <person name="Shimizu H."/>
            <person name="Fukuda K."/>
            <person name="Nemoto M."/>
            <person name="Inagaki K."/>
            <person name="Tamura T."/>
        </authorList>
    </citation>
    <scope>NUCLEOTIDE SEQUENCE</scope>
    <source>
        <strain evidence="7">FACHB-1375</strain>
    </source>
</reference>
<feature type="transmembrane region" description="Helical" evidence="6">
    <location>
        <begin position="40"/>
        <end position="63"/>
    </location>
</feature>
<feature type="transmembrane region" description="Helical" evidence="6">
    <location>
        <begin position="6"/>
        <end position="28"/>
    </location>
</feature>
<dbReference type="RefSeq" id="WP_190470475.1">
    <property type="nucleotide sequence ID" value="NZ_JACJPW010000079.1"/>
</dbReference>
<dbReference type="InterPro" id="IPR001123">
    <property type="entry name" value="LeuE-type"/>
</dbReference>
<proteinExistence type="predicted"/>
<dbReference type="EMBL" id="JACJPW010000079">
    <property type="protein sequence ID" value="MBD2184320.1"/>
    <property type="molecule type" value="Genomic_DNA"/>
</dbReference>
<dbReference type="Pfam" id="PF01810">
    <property type="entry name" value="LysE"/>
    <property type="match status" value="1"/>
</dbReference>
<dbReference type="PANTHER" id="PTHR30086">
    <property type="entry name" value="ARGININE EXPORTER PROTEIN ARGO"/>
    <property type="match status" value="1"/>
</dbReference>
<gene>
    <name evidence="7" type="ORF">H6G03_25170</name>
</gene>
<reference evidence="7" key="2">
    <citation type="submission" date="2020-08" db="EMBL/GenBank/DDBJ databases">
        <authorList>
            <person name="Chen M."/>
            <person name="Teng W."/>
            <person name="Zhao L."/>
            <person name="Hu C."/>
            <person name="Zhou Y."/>
            <person name="Han B."/>
            <person name="Song L."/>
            <person name="Shu W."/>
        </authorList>
    </citation>
    <scope>NUCLEOTIDE SEQUENCE</scope>
    <source>
        <strain evidence="7">FACHB-1375</strain>
    </source>
</reference>
<protein>
    <submittedName>
        <fullName evidence="7">Amino acid transporter</fullName>
    </submittedName>
</protein>
<keyword evidence="5 6" id="KW-0472">Membrane</keyword>
<evidence type="ECO:0000313" key="7">
    <source>
        <dbReference type="EMBL" id="MBD2184320.1"/>
    </source>
</evidence>
<keyword evidence="2" id="KW-1003">Cell membrane</keyword>
<evidence type="ECO:0000313" key="8">
    <source>
        <dbReference type="Proteomes" id="UP000641646"/>
    </source>
</evidence>
<accession>A0A926VIG3</accession>
<evidence type="ECO:0000256" key="4">
    <source>
        <dbReference type="ARBA" id="ARBA00022989"/>
    </source>
</evidence>
<evidence type="ECO:0000256" key="1">
    <source>
        <dbReference type="ARBA" id="ARBA00004651"/>
    </source>
</evidence>
<evidence type="ECO:0000256" key="3">
    <source>
        <dbReference type="ARBA" id="ARBA00022692"/>
    </source>
</evidence>
<organism evidence="7 8">
    <name type="scientific">Aerosakkonema funiforme FACHB-1375</name>
    <dbReference type="NCBI Taxonomy" id="2949571"/>
    <lineage>
        <taxon>Bacteria</taxon>
        <taxon>Bacillati</taxon>
        <taxon>Cyanobacteriota</taxon>
        <taxon>Cyanophyceae</taxon>
        <taxon>Oscillatoriophycideae</taxon>
        <taxon>Aerosakkonematales</taxon>
        <taxon>Aerosakkonemataceae</taxon>
        <taxon>Aerosakkonema</taxon>
    </lineage>
</organism>